<evidence type="ECO:0000256" key="4">
    <source>
        <dbReference type="ARBA" id="ARBA00022989"/>
    </source>
</evidence>
<feature type="transmembrane region" description="Helical" evidence="6">
    <location>
        <begin position="394"/>
        <end position="418"/>
    </location>
</feature>
<dbReference type="Proteomes" id="UP000076603">
    <property type="component" value="Unassembled WGS sequence"/>
</dbReference>
<keyword evidence="4 6" id="KW-1133">Transmembrane helix</keyword>
<feature type="transmembrane region" description="Helical" evidence="6">
    <location>
        <begin position="280"/>
        <end position="297"/>
    </location>
</feature>
<gene>
    <name evidence="8" type="primary">naiP_2</name>
    <name evidence="8" type="ORF">CLMAG_39490</name>
</gene>
<evidence type="ECO:0000256" key="2">
    <source>
        <dbReference type="ARBA" id="ARBA00022448"/>
    </source>
</evidence>
<keyword evidence="5 6" id="KW-0472">Membrane</keyword>
<dbReference type="InterPro" id="IPR005829">
    <property type="entry name" value="Sugar_transporter_CS"/>
</dbReference>
<keyword evidence="9" id="KW-1185">Reference proteome</keyword>
<dbReference type="EMBL" id="LWAE01000004">
    <property type="protein sequence ID" value="KZL91038.1"/>
    <property type="molecule type" value="Genomic_DNA"/>
</dbReference>
<comment type="subcellular location">
    <subcellularLocation>
        <location evidence="1">Cell membrane</location>
        <topology evidence="1">Multi-pass membrane protein</topology>
    </subcellularLocation>
</comment>
<feature type="transmembrane region" description="Helical" evidence="6">
    <location>
        <begin position="304"/>
        <end position="321"/>
    </location>
</feature>
<dbReference type="AlphaFoldDB" id="A0A161WVR0"/>
<dbReference type="PATRIC" id="fig|1121326.3.peg.3996"/>
<dbReference type="STRING" id="1121326.CLMAG_39490"/>
<reference evidence="8 9" key="1">
    <citation type="submission" date="2016-04" db="EMBL/GenBank/DDBJ databases">
        <title>Genome sequence of Clostridium magnum DSM 2767.</title>
        <authorList>
            <person name="Poehlein A."/>
            <person name="Uhlig R."/>
            <person name="Fischer R."/>
            <person name="Bahl H."/>
            <person name="Daniel R."/>
        </authorList>
    </citation>
    <scope>NUCLEOTIDE SEQUENCE [LARGE SCALE GENOMIC DNA]</scope>
    <source>
        <strain evidence="8 9">DSM 2767</strain>
    </source>
</reference>
<organism evidence="8 9">
    <name type="scientific">Clostridium magnum DSM 2767</name>
    <dbReference type="NCBI Taxonomy" id="1121326"/>
    <lineage>
        <taxon>Bacteria</taxon>
        <taxon>Bacillati</taxon>
        <taxon>Bacillota</taxon>
        <taxon>Clostridia</taxon>
        <taxon>Eubacteriales</taxon>
        <taxon>Clostridiaceae</taxon>
        <taxon>Clostridium</taxon>
    </lineage>
</organism>
<name>A0A161WVR0_9CLOT</name>
<evidence type="ECO:0000256" key="6">
    <source>
        <dbReference type="SAM" id="Phobius"/>
    </source>
</evidence>
<dbReference type="OrthoDB" id="9787026at2"/>
<evidence type="ECO:0000256" key="1">
    <source>
        <dbReference type="ARBA" id="ARBA00004651"/>
    </source>
</evidence>
<feature type="transmembrane region" description="Helical" evidence="6">
    <location>
        <begin position="241"/>
        <end position="260"/>
    </location>
</feature>
<dbReference type="InterPro" id="IPR005828">
    <property type="entry name" value="MFS_sugar_transport-like"/>
</dbReference>
<feature type="transmembrane region" description="Helical" evidence="6">
    <location>
        <begin position="155"/>
        <end position="173"/>
    </location>
</feature>
<accession>A0A161WVR0</accession>
<protein>
    <submittedName>
        <fullName evidence="8">Putative niacin/nicotinamide transporter NaiP</fullName>
    </submittedName>
</protein>
<feature type="transmembrane region" description="Helical" evidence="6">
    <location>
        <begin position="129"/>
        <end position="149"/>
    </location>
</feature>
<keyword evidence="3 6" id="KW-0812">Transmembrane</keyword>
<feature type="transmembrane region" description="Helical" evidence="6">
    <location>
        <begin position="327"/>
        <end position="351"/>
    </location>
</feature>
<dbReference type="PANTHER" id="PTHR23508">
    <property type="entry name" value="CARBOXYLIC ACID TRANSPORTER PROTEIN HOMOLOG"/>
    <property type="match status" value="1"/>
</dbReference>
<dbReference type="GO" id="GO:0005886">
    <property type="term" value="C:plasma membrane"/>
    <property type="evidence" value="ECO:0007669"/>
    <property type="project" value="UniProtKB-SubCell"/>
</dbReference>
<evidence type="ECO:0000313" key="9">
    <source>
        <dbReference type="Proteomes" id="UP000076603"/>
    </source>
</evidence>
<evidence type="ECO:0000256" key="5">
    <source>
        <dbReference type="ARBA" id="ARBA00023136"/>
    </source>
</evidence>
<evidence type="ECO:0000313" key="8">
    <source>
        <dbReference type="EMBL" id="KZL91038.1"/>
    </source>
</evidence>
<sequence length="438" mass="47351">MLRKVLFLTGIGWLFDAMDQGMVSGVMAAIGKSWNLTPADLGLLGSASAVGMAIGAAIAGMAADKWGRKAVITFTLILYGLASALSGLAPNFEVLLLFRFLTGLGLGGELPAASTLVSEFSPAKARGKMVVLLESFWAWGWIVAALIAYLLIPIYGWRIGFFLGGIPALYAAYMRKNIPESPRYLEQKGRLQEADEIVSIMEQQAGIAGKKSRLINHPEEKKKSIITILDLLAPSYIRRTFVLWVLWLGINFGYYGFVLWTPTLLVGKGFSLVKGFEFTLIMSIAQLPGYYSAAYLIEKIGRKLVLVVYLIGTALSAYLFGQGASVTAILTSGCLLYFFSLGAWGAVYAYTPEVYPTRVRGSGTGWAAAIGRIGAITAPYIVGLVYQIKGKEAGFTYVFLMLTMVFALVAIVVAIAGVETKGQTLDEINEISTDEKIS</sequence>
<feature type="transmembrane region" description="Helical" evidence="6">
    <location>
        <begin position="44"/>
        <end position="63"/>
    </location>
</feature>
<feature type="transmembrane region" description="Helical" evidence="6">
    <location>
        <begin position="70"/>
        <end position="89"/>
    </location>
</feature>
<dbReference type="InterPro" id="IPR020846">
    <property type="entry name" value="MFS_dom"/>
</dbReference>
<keyword evidence="2" id="KW-0813">Transport</keyword>
<feature type="transmembrane region" description="Helical" evidence="6">
    <location>
        <begin position="363"/>
        <end position="388"/>
    </location>
</feature>
<dbReference type="CDD" id="cd17316">
    <property type="entry name" value="MFS_SV2_like"/>
    <property type="match status" value="1"/>
</dbReference>
<feature type="transmembrane region" description="Helical" evidence="6">
    <location>
        <begin position="95"/>
        <end position="117"/>
    </location>
</feature>
<evidence type="ECO:0000256" key="3">
    <source>
        <dbReference type="ARBA" id="ARBA00022692"/>
    </source>
</evidence>
<comment type="caution">
    <text evidence="8">The sequence shown here is derived from an EMBL/GenBank/DDBJ whole genome shotgun (WGS) entry which is preliminary data.</text>
</comment>
<dbReference type="Pfam" id="PF00083">
    <property type="entry name" value="Sugar_tr"/>
    <property type="match status" value="1"/>
</dbReference>
<dbReference type="SUPFAM" id="SSF103473">
    <property type="entry name" value="MFS general substrate transporter"/>
    <property type="match status" value="1"/>
</dbReference>
<evidence type="ECO:0000259" key="7">
    <source>
        <dbReference type="PROSITE" id="PS50850"/>
    </source>
</evidence>
<dbReference type="PROSITE" id="PS00217">
    <property type="entry name" value="SUGAR_TRANSPORT_2"/>
    <property type="match status" value="1"/>
</dbReference>
<dbReference type="PROSITE" id="PS00216">
    <property type="entry name" value="SUGAR_TRANSPORT_1"/>
    <property type="match status" value="1"/>
</dbReference>
<feature type="domain" description="Major facilitator superfamily (MFS) profile" evidence="7">
    <location>
        <begin position="5"/>
        <end position="421"/>
    </location>
</feature>
<dbReference type="PANTHER" id="PTHR23508:SF10">
    <property type="entry name" value="CARBOXYLIC ACID TRANSPORTER PROTEIN HOMOLOG"/>
    <property type="match status" value="1"/>
</dbReference>
<dbReference type="PROSITE" id="PS50850">
    <property type="entry name" value="MFS"/>
    <property type="match status" value="1"/>
</dbReference>
<dbReference type="Gene3D" id="1.20.1250.20">
    <property type="entry name" value="MFS general substrate transporter like domains"/>
    <property type="match status" value="1"/>
</dbReference>
<dbReference type="InterPro" id="IPR036259">
    <property type="entry name" value="MFS_trans_sf"/>
</dbReference>
<proteinExistence type="predicted"/>
<dbReference type="GO" id="GO:0046943">
    <property type="term" value="F:carboxylic acid transmembrane transporter activity"/>
    <property type="evidence" value="ECO:0007669"/>
    <property type="project" value="TreeGrafter"/>
</dbReference>